<proteinExistence type="predicted"/>
<keyword evidence="2" id="KW-1185">Reference proteome</keyword>
<organism evidence="1 2">
    <name type="scientific">Aeromonas phage JELG-KS1</name>
    <dbReference type="NCBI Taxonomy" id="2951233"/>
    <lineage>
        <taxon>Viruses</taxon>
        <taxon>Duplodnaviria</taxon>
        <taxon>Heunggongvirae</taxon>
        <taxon>Uroviricota</taxon>
        <taxon>Caudoviricetes</taxon>
        <taxon>Autographivirales</taxon>
        <taxon>Autotranscriptaviridae</taxon>
        <taxon>Studiervirinae</taxon>
        <taxon>Jelgvirus</taxon>
        <taxon>Jelgvirus JELGKS1</taxon>
    </lineage>
</organism>
<name>A0A9E7NNC1_9CAUD</name>
<sequence>MIKYKHVEYNTLYAVAPQGSVLCKAIGGTKWLPSKMSFEEFNKAIDLGYMVKVGMV</sequence>
<evidence type="ECO:0000313" key="1">
    <source>
        <dbReference type="EMBL" id="UTQ78142.1"/>
    </source>
</evidence>
<dbReference type="EMBL" id="ON604651">
    <property type="protein sequence ID" value="UTQ78142.1"/>
    <property type="molecule type" value="Genomic_DNA"/>
</dbReference>
<reference evidence="1" key="1">
    <citation type="submission" date="2022-05" db="EMBL/GenBank/DDBJ databases">
        <title>Complete genome sequence of Aeromonas phage JELG-KS1.</title>
        <authorList>
            <person name="Svanberga K."/>
            <person name="Dislers A."/>
            <person name="Kazaks A."/>
            <person name="Zrelovs N."/>
        </authorList>
    </citation>
    <scope>NUCLEOTIDE SEQUENCE</scope>
</reference>
<accession>A0A9E7NNC1</accession>
<evidence type="ECO:0000313" key="2">
    <source>
        <dbReference type="Proteomes" id="UP001060072"/>
    </source>
</evidence>
<protein>
    <submittedName>
        <fullName evidence="1">Uncharacterized protein</fullName>
    </submittedName>
</protein>
<dbReference type="Proteomes" id="UP001060072">
    <property type="component" value="Segment"/>
</dbReference>